<comment type="caution">
    <text evidence="5">The sequence shown here is derived from an EMBL/GenBank/DDBJ whole genome shotgun (WGS) entry which is preliminary data.</text>
</comment>
<protein>
    <submittedName>
        <fullName evidence="5">CO-responsive transcriptional regulator RcoM</fullName>
    </submittedName>
</protein>
<gene>
    <name evidence="5" type="primary">rcoM</name>
    <name evidence="5" type="ORF">PsAD2_04328</name>
</gene>
<dbReference type="InterPro" id="IPR007492">
    <property type="entry name" value="LytTR_DNA-bd_dom"/>
</dbReference>
<feature type="transmembrane region" description="Helical" evidence="1">
    <location>
        <begin position="167"/>
        <end position="190"/>
    </location>
</feature>
<keyword evidence="1" id="KW-0472">Membrane</keyword>
<dbReference type="Pfam" id="PF04397">
    <property type="entry name" value="LytTR"/>
    <property type="match status" value="1"/>
</dbReference>
<dbReference type="PANTHER" id="PTHR35152:SF1">
    <property type="entry name" value="DOMAIN SIGNALLING PROTEIN, PUTATIVE (AFU_ORTHOLOGUE AFUA_5G11310)-RELATED"/>
    <property type="match status" value="1"/>
</dbReference>
<feature type="region of interest" description="Disordered" evidence="2">
    <location>
        <begin position="238"/>
        <end position="275"/>
    </location>
</feature>
<evidence type="ECO:0000313" key="5">
    <source>
        <dbReference type="EMBL" id="KZL05403.1"/>
    </source>
</evidence>
<sequence length="384" mass="41835">MLTYTYNLPLVAASVLVAILAAFSGMALTNGLSRLPSTKRKLLIAMAACIIGGGIWSMHFVALLALNLPVSVSYDLIWTIGSVLVEILMSGTALLILHFGKRNWVNMGLAGAILGYGVVTMHFVGMFSIRGCLPVYGAGAKILPILVGPATGILAVWAAYSNRTKMNILLGSILFGLSVSVIHYVTMYWTGFAILPAQMSIDYSLDDSTLALWVLFSAFGICALFLFTSATFLEPKAMPETKEIDEQPDRESQIEAHEPAPSSHHAEEAPSSIPSEIRIPYEKDNSLRFLHSNDVAVIQAEGHYSILYTTNETLFCPWSISNAAEQMPDNFIRTHRSYIVNLDHVSGFARNKDNGKCTFDALANLSNVPISRSRIDTVKNALGL</sequence>
<keyword evidence="6" id="KW-1185">Reference proteome</keyword>
<name>A0A165T417_9HYPH</name>
<keyword evidence="1" id="KW-1133">Transmembrane helix</keyword>
<dbReference type="InterPro" id="IPR005330">
    <property type="entry name" value="MHYT_dom"/>
</dbReference>
<feature type="domain" description="MHYT" evidence="3">
    <location>
        <begin position="6"/>
        <end position="193"/>
    </location>
</feature>
<dbReference type="AlphaFoldDB" id="A0A165T417"/>
<dbReference type="Gene3D" id="2.40.50.1020">
    <property type="entry name" value="LytTr DNA-binding domain"/>
    <property type="match status" value="1"/>
</dbReference>
<dbReference type="PIRSF" id="PIRSF036615">
    <property type="entry name" value="MHYT_LytTR"/>
    <property type="match status" value="1"/>
</dbReference>
<feature type="domain" description="HTH LytTR-type" evidence="4">
    <location>
        <begin position="279"/>
        <end position="384"/>
    </location>
</feature>
<dbReference type="PATRIC" id="fig|989403.3.peg.4741"/>
<feature type="compositionally biased region" description="Basic and acidic residues" evidence="2">
    <location>
        <begin position="238"/>
        <end position="268"/>
    </location>
</feature>
<keyword evidence="1" id="KW-0812">Transmembrane</keyword>
<reference evidence="5 6" key="1">
    <citation type="journal article" date="2016" name="Front. Microbiol.">
        <title>Comparative Genomic Analysis Reveals a Diverse Repertoire of Genes Involved in Prokaryote-Eukaryote Interactions within the Pseudovibrio Genus.</title>
        <authorList>
            <person name="Romano S."/>
            <person name="Fernandez-Guerra A."/>
            <person name="Reen F.J."/>
            <person name="Glockner F.O."/>
            <person name="Crowley S.P."/>
            <person name="O'Sullivan O."/>
            <person name="Cotter P.D."/>
            <person name="Adams C."/>
            <person name="Dobson A.D."/>
            <person name="O'Gara F."/>
        </authorList>
    </citation>
    <scope>NUCLEOTIDE SEQUENCE [LARGE SCALE GENOMIC DNA]</scope>
    <source>
        <strain evidence="5 6">Ad2</strain>
    </source>
</reference>
<evidence type="ECO:0000259" key="4">
    <source>
        <dbReference type="PROSITE" id="PS50930"/>
    </source>
</evidence>
<dbReference type="PROSITE" id="PS50930">
    <property type="entry name" value="HTH_LYTTR"/>
    <property type="match status" value="1"/>
</dbReference>
<feature type="transmembrane region" description="Helical" evidence="1">
    <location>
        <begin position="6"/>
        <end position="30"/>
    </location>
</feature>
<dbReference type="EMBL" id="LMCB01000152">
    <property type="protein sequence ID" value="KZL05403.1"/>
    <property type="molecule type" value="Genomic_DNA"/>
</dbReference>
<dbReference type="Proteomes" id="UP000076577">
    <property type="component" value="Unassembled WGS sequence"/>
</dbReference>
<organism evidence="5 6">
    <name type="scientific">Pseudovibrio axinellae</name>
    <dbReference type="NCBI Taxonomy" id="989403"/>
    <lineage>
        <taxon>Bacteria</taxon>
        <taxon>Pseudomonadati</taxon>
        <taxon>Pseudomonadota</taxon>
        <taxon>Alphaproteobacteria</taxon>
        <taxon>Hyphomicrobiales</taxon>
        <taxon>Stappiaceae</taxon>
        <taxon>Pseudovibrio</taxon>
    </lineage>
</organism>
<proteinExistence type="predicted"/>
<feature type="transmembrane region" description="Helical" evidence="1">
    <location>
        <begin position="210"/>
        <end position="233"/>
    </location>
</feature>
<dbReference type="GO" id="GO:0003677">
    <property type="term" value="F:DNA binding"/>
    <property type="evidence" value="ECO:0007669"/>
    <property type="project" value="InterPro"/>
</dbReference>
<feature type="transmembrane region" description="Helical" evidence="1">
    <location>
        <begin position="76"/>
        <end position="97"/>
    </location>
</feature>
<dbReference type="Pfam" id="PF03707">
    <property type="entry name" value="MHYT"/>
    <property type="match status" value="2"/>
</dbReference>
<evidence type="ECO:0000313" key="6">
    <source>
        <dbReference type="Proteomes" id="UP000076577"/>
    </source>
</evidence>
<evidence type="ECO:0000259" key="3">
    <source>
        <dbReference type="PROSITE" id="PS50924"/>
    </source>
</evidence>
<feature type="transmembrane region" description="Helical" evidence="1">
    <location>
        <begin position="42"/>
        <end position="64"/>
    </location>
</feature>
<dbReference type="SMART" id="SM00850">
    <property type="entry name" value="LytTR"/>
    <property type="match status" value="1"/>
</dbReference>
<feature type="transmembrane region" description="Helical" evidence="1">
    <location>
        <begin position="109"/>
        <end position="130"/>
    </location>
</feature>
<dbReference type="RefSeq" id="WP_068010554.1">
    <property type="nucleotide sequence ID" value="NZ_FOFM01000001.1"/>
</dbReference>
<feature type="transmembrane region" description="Helical" evidence="1">
    <location>
        <begin position="142"/>
        <end position="160"/>
    </location>
</feature>
<dbReference type="OrthoDB" id="9781059at2"/>
<dbReference type="STRING" id="989403.SAMN05421798_101929"/>
<evidence type="ECO:0000256" key="1">
    <source>
        <dbReference type="PROSITE-ProRule" id="PRU00244"/>
    </source>
</evidence>
<dbReference type="InterPro" id="IPR012073">
    <property type="entry name" value="LytTR_MHYT"/>
</dbReference>
<evidence type="ECO:0000256" key="2">
    <source>
        <dbReference type="SAM" id="MobiDB-lite"/>
    </source>
</evidence>
<accession>A0A165T417</accession>
<dbReference type="GO" id="GO:0016020">
    <property type="term" value="C:membrane"/>
    <property type="evidence" value="ECO:0007669"/>
    <property type="project" value="UniProtKB-UniRule"/>
</dbReference>
<dbReference type="PANTHER" id="PTHR35152">
    <property type="entry name" value="DOMAIN SIGNALLING PROTEIN, PUTATIVE (AFU_ORTHOLOGUE AFUA_5G11310)-RELATED"/>
    <property type="match status" value="1"/>
</dbReference>
<dbReference type="PROSITE" id="PS50924">
    <property type="entry name" value="MHYT"/>
    <property type="match status" value="1"/>
</dbReference>